<dbReference type="Proteomes" id="UP000016931">
    <property type="component" value="Unassembled WGS sequence"/>
</dbReference>
<sequence length="75" mass="7710">MDPAVNPELAFFGDASTDAASAEIEADSAGDIVSSYSSIYLDSLASSICFVRLVSALALMAPSMPLLMQLPGAPQ</sequence>
<dbReference type="HOGENOM" id="CLU_2672685_0_0_1"/>
<keyword evidence="2" id="KW-1185">Reference proteome</keyword>
<reference evidence="1 2" key="1">
    <citation type="journal article" date="2012" name="PLoS Pathog.">
        <title>Diverse lifestyles and strategies of plant pathogenesis encoded in the genomes of eighteen Dothideomycetes fungi.</title>
        <authorList>
            <person name="Ohm R.A."/>
            <person name="Feau N."/>
            <person name="Henrissat B."/>
            <person name="Schoch C.L."/>
            <person name="Horwitz B.A."/>
            <person name="Barry K.W."/>
            <person name="Condon B.J."/>
            <person name="Copeland A.C."/>
            <person name="Dhillon B."/>
            <person name="Glaser F."/>
            <person name="Hesse C.N."/>
            <person name="Kosti I."/>
            <person name="LaButti K."/>
            <person name="Lindquist E.A."/>
            <person name="Lucas S."/>
            <person name="Salamov A.A."/>
            <person name="Bradshaw R.E."/>
            <person name="Ciuffetti L."/>
            <person name="Hamelin R.C."/>
            <person name="Kema G.H.J."/>
            <person name="Lawrence C."/>
            <person name="Scott J.A."/>
            <person name="Spatafora J.W."/>
            <person name="Turgeon B.G."/>
            <person name="de Wit P.J.G.M."/>
            <person name="Zhong S."/>
            <person name="Goodwin S.B."/>
            <person name="Grigoriev I.V."/>
        </authorList>
    </citation>
    <scope>NUCLEOTIDE SEQUENCE [LARGE SCALE GENOMIC DNA]</scope>
    <source>
        <strain evidence="1 2">SO2202</strain>
    </source>
</reference>
<dbReference type="EMBL" id="KB456261">
    <property type="protein sequence ID" value="EMF15431.1"/>
    <property type="molecule type" value="Genomic_DNA"/>
</dbReference>
<gene>
    <name evidence="1" type="ORF">SEPMUDRAFT_147317</name>
</gene>
<dbReference type="GeneID" id="27901361"/>
<evidence type="ECO:0000313" key="1">
    <source>
        <dbReference type="EMBL" id="EMF15431.1"/>
    </source>
</evidence>
<organism evidence="1 2">
    <name type="scientific">Sphaerulina musiva (strain SO2202)</name>
    <name type="common">Poplar stem canker fungus</name>
    <name type="synonym">Septoria musiva</name>
    <dbReference type="NCBI Taxonomy" id="692275"/>
    <lineage>
        <taxon>Eukaryota</taxon>
        <taxon>Fungi</taxon>
        <taxon>Dikarya</taxon>
        <taxon>Ascomycota</taxon>
        <taxon>Pezizomycotina</taxon>
        <taxon>Dothideomycetes</taxon>
        <taxon>Dothideomycetidae</taxon>
        <taxon>Mycosphaerellales</taxon>
        <taxon>Mycosphaerellaceae</taxon>
        <taxon>Sphaerulina</taxon>
    </lineage>
</organism>
<protein>
    <submittedName>
        <fullName evidence="1">Uncharacterized protein</fullName>
    </submittedName>
</protein>
<accession>M3C5A4</accession>
<proteinExistence type="predicted"/>
<dbReference type="AlphaFoldDB" id="M3C5A4"/>
<evidence type="ECO:0000313" key="2">
    <source>
        <dbReference type="Proteomes" id="UP000016931"/>
    </source>
</evidence>
<name>M3C5A4_SPHMS</name>
<dbReference type="RefSeq" id="XP_016763552.1">
    <property type="nucleotide sequence ID" value="XM_016904224.1"/>
</dbReference>